<evidence type="ECO:0000256" key="5">
    <source>
        <dbReference type="ARBA" id="ARBA00022801"/>
    </source>
</evidence>
<feature type="transmembrane region" description="Helical" evidence="7">
    <location>
        <begin position="18"/>
        <end position="36"/>
    </location>
</feature>
<dbReference type="AlphaFoldDB" id="A0A0B5AXT6"/>
<keyword evidence="7" id="KW-0472">Membrane</keyword>
<evidence type="ECO:0000313" key="10">
    <source>
        <dbReference type="Proteomes" id="UP000031449"/>
    </source>
</evidence>
<dbReference type="Proteomes" id="UP000031449">
    <property type="component" value="Plasmid unnamed"/>
</dbReference>
<evidence type="ECO:0000256" key="4">
    <source>
        <dbReference type="ARBA" id="ARBA00013208"/>
    </source>
</evidence>
<dbReference type="EC" id="3.4.21.89" evidence="4 7"/>
<dbReference type="NCBIfam" id="TIGR02227">
    <property type="entry name" value="sigpep_I_bact"/>
    <property type="match status" value="1"/>
</dbReference>
<sequence>MTEENQTLNKKKNIFLEYVPYLFLGILFALMIRLVISPTVVVGVSMEGSLHDGDYLIVNKLAYKTGEPKHGDVVILDSDDVPGHDIYIKRIVGLPGDTIEVKDGELVRNGKTIKEPYAKEKMESENMKMKIPEGEVFVLGDNRNNSTDSRIIGTLDYKEEVIGKAVLRVLPFDQEFKSID</sequence>
<keyword evidence="7" id="KW-1133">Transmembrane helix</keyword>
<dbReference type="GO" id="GO:0006465">
    <property type="term" value="P:signal peptide processing"/>
    <property type="evidence" value="ECO:0007669"/>
    <property type="project" value="InterPro"/>
</dbReference>
<dbReference type="PANTHER" id="PTHR43390">
    <property type="entry name" value="SIGNAL PEPTIDASE I"/>
    <property type="match status" value="1"/>
</dbReference>
<dbReference type="GO" id="GO:0004252">
    <property type="term" value="F:serine-type endopeptidase activity"/>
    <property type="evidence" value="ECO:0007669"/>
    <property type="project" value="InterPro"/>
</dbReference>
<gene>
    <name evidence="9" type="ORF">JMA_42150</name>
</gene>
<dbReference type="EMBL" id="CP009417">
    <property type="protein sequence ID" value="AJD93532.1"/>
    <property type="molecule type" value="Genomic_DNA"/>
</dbReference>
<dbReference type="Pfam" id="PF10502">
    <property type="entry name" value="Peptidase_S26"/>
    <property type="match status" value="1"/>
</dbReference>
<comment type="catalytic activity">
    <reaction evidence="1 7">
        <text>Cleavage of hydrophobic, N-terminal signal or leader sequences from secreted and periplasmic proteins.</text>
        <dbReference type="EC" id="3.4.21.89"/>
    </reaction>
</comment>
<evidence type="ECO:0000256" key="3">
    <source>
        <dbReference type="ARBA" id="ARBA00009370"/>
    </source>
</evidence>
<evidence type="ECO:0000256" key="6">
    <source>
        <dbReference type="PIRSR" id="PIRSR600223-1"/>
    </source>
</evidence>
<keyword evidence="9" id="KW-0614">Plasmid</keyword>
<feature type="active site" evidence="6">
    <location>
        <position position="89"/>
    </location>
</feature>
<feature type="active site" evidence="6">
    <location>
        <position position="45"/>
    </location>
</feature>
<dbReference type="InterPro" id="IPR036286">
    <property type="entry name" value="LexA/Signal_pep-like_sf"/>
</dbReference>
<dbReference type="InterPro" id="IPR000223">
    <property type="entry name" value="Pept_S26A_signal_pept_1"/>
</dbReference>
<dbReference type="PROSITE" id="PS00760">
    <property type="entry name" value="SPASE_I_2"/>
    <property type="match status" value="1"/>
</dbReference>
<dbReference type="GO" id="GO:0009003">
    <property type="term" value="F:signal peptidase activity"/>
    <property type="evidence" value="ECO:0007669"/>
    <property type="project" value="UniProtKB-EC"/>
</dbReference>
<name>A0A0B5AXT6_9BACL</name>
<feature type="domain" description="Peptidase S26" evidence="8">
    <location>
        <begin position="17"/>
        <end position="169"/>
    </location>
</feature>
<dbReference type="InterPro" id="IPR019758">
    <property type="entry name" value="Pept_S26A_signal_pept_1_CS"/>
</dbReference>
<organism evidence="9 10">
    <name type="scientific">Jeotgalibacillus malaysiensis</name>
    <dbReference type="NCBI Taxonomy" id="1508404"/>
    <lineage>
        <taxon>Bacteria</taxon>
        <taxon>Bacillati</taxon>
        <taxon>Bacillota</taxon>
        <taxon>Bacilli</taxon>
        <taxon>Bacillales</taxon>
        <taxon>Caryophanaceae</taxon>
        <taxon>Jeotgalibacillus</taxon>
    </lineage>
</organism>
<dbReference type="OrthoDB" id="9802919at2"/>
<evidence type="ECO:0000259" key="8">
    <source>
        <dbReference type="Pfam" id="PF10502"/>
    </source>
</evidence>
<dbReference type="BioCyc" id="JESP1508404:G14D9-13538-MONOMER"/>
<dbReference type="InterPro" id="IPR019757">
    <property type="entry name" value="Pept_S26A_signal_pept_1_Lys-AS"/>
</dbReference>
<accession>A0A0B5AXT6</accession>
<evidence type="ECO:0000313" key="9">
    <source>
        <dbReference type="EMBL" id="AJD93532.1"/>
    </source>
</evidence>
<keyword evidence="5 7" id="KW-0378">Hydrolase</keyword>
<evidence type="ECO:0000256" key="7">
    <source>
        <dbReference type="RuleBase" id="RU362042"/>
    </source>
</evidence>
<evidence type="ECO:0000256" key="1">
    <source>
        <dbReference type="ARBA" id="ARBA00000677"/>
    </source>
</evidence>
<keyword evidence="7" id="KW-0812">Transmembrane</keyword>
<protein>
    <recommendedName>
        <fullName evidence="4 7">Signal peptidase I</fullName>
        <ecNumber evidence="4 7">3.4.21.89</ecNumber>
    </recommendedName>
</protein>
<dbReference type="PROSITE" id="PS00761">
    <property type="entry name" value="SPASE_I_3"/>
    <property type="match status" value="1"/>
</dbReference>
<comment type="subcellular location">
    <subcellularLocation>
        <location evidence="2">Cell membrane</location>
        <topology evidence="2">Single-pass type II membrane protein</topology>
    </subcellularLocation>
    <subcellularLocation>
        <location evidence="7">Membrane</location>
        <topology evidence="7">Single-pass type II membrane protein</topology>
    </subcellularLocation>
</comment>
<dbReference type="PRINTS" id="PR00727">
    <property type="entry name" value="LEADERPTASE"/>
</dbReference>
<dbReference type="CDD" id="cd06530">
    <property type="entry name" value="S26_SPase_I"/>
    <property type="match status" value="1"/>
</dbReference>
<evidence type="ECO:0000256" key="2">
    <source>
        <dbReference type="ARBA" id="ARBA00004401"/>
    </source>
</evidence>
<dbReference type="GO" id="GO:0005886">
    <property type="term" value="C:plasma membrane"/>
    <property type="evidence" value="ECO:0007669"/>
    <property type="project" value="UniProtKB-SubCell"/>
</dbReference>
<dbReference type="Gene3D" id="2.10.109.10">
    <property type="entry name" value="Umud Fragment, subunit A"/>
    <property type="match status" value="1"/>
</dbReference>
<dbReference type="SUPFAM" id="SSF51306">
    <property type="entry name" value="LexA/Signal peptidase"/>
    <property type="match status" value="1"/>
</dbReference>
<dbReference type="KEGG" id="jeo:JMA_42150"/>
<comment type="similarity">
    <text evidence="3 7">Belongs to the peptidase S26 family.</text>
</comment>
<dbReference type="PANTHER" id="PTHR43390:SF1">
    <property type="entry name" value="CHLOROPLAST PROCESSING PEPTIDASE"/>
    <property type="match status" value="1"/>
</dbReference>
<dbReference type="HOGENOM" id="CLU_028723_5_3_9"/>
<geneLocation type="plasmid" evidence="10"/>
<keyword evidence="10" id="KW-1185">Reference proteome</keyword>
<keyword evidence="7" id="KW-0645">Protease</keyword>
<proteinExistence type="inferred from homology"/>
<dbReference type="InterPro" id="IPR019533">
    <property type="entry name" value="Peptidase_S26"/>
</dbReference>
<reference evidence="9 10" key="1">
    <citation type="submission" date="2014-08" db="EMBL/GenBank/DDBJ databases">
        <title>Complete genome of a marine bacteria Jeotgalibacillus malaysiensis.</title>
        <authorList>
            <person name="Yaakop A.S."/>
            <person name="Chan K.-G."/>
            <person name="Goh K.M."/>
        </authorList>
    </citation>
    <scope>NUCLEOTIDE SEQUENCE [LARGE SCALE GENOMIC DNA]</scope>
    <source>
        <strain evidence="9 10">D5</strain>
        <plasmid evidence="10">Plasmid</plasmid>
    </source>
</reference>